<evidence type="ECO:0000313" key="1">
    <source>
        <dbReference type="EMBL" id="AKM09139.1"/>
    </source>
</evidence>
<dbReference type="Proteomes" id="UP000035287">
    <property type="component" value="Chromosome"/>
</dbReference>
<protein>
    <submittedName>
        <fullName evidence="1">Uncharacterized protein</fullName>
    </submittedName>
</protein>
<dbReference type="RefSeq" id="WP_047819833.1">
    <property type="nucleotide sequence ID" value="NZ_CP011770.1"/>
</dbReference>
<gene>
    <name evidence="1" type="ORF">AB433_02795</name>
</gene>
<dbReference type="InterPro" id="IPR036388">
    <property type="entry name" value="WH-like_DNA-bd_sf"/>
</dbReference>
<dbReference type="STRING" id="1348774.AB433_02795"/>
<evidence type="ECO:0000313" key="2">
    <source>
        <dbReference type="Proteomes" id="UP000035287"/>
    </source>
</evidence>
<organism evidence="1 2">
    <name type="scientific">Croceicoccus naphthovorans</name>
    <dbReference type="NCBI Taxonomy" id="1348774"/>
    <lineage>
        <taxon>Bacteria</taxon>
        <taxon>Pseudomonadati</taxon>
        <taxon>Pseudomonadota</taxon>
        <taxon>Alphaproteobacteria</taxon>
        <taxon>Sphingomonadales</taxon>
        <taxon>Erythrobacteraceae</taxon>
        <taxon>Croceicoccus</taxon>
    </lineage>
</organism>
<dbReference type="Gene3D" id="1.10.10.10">
    <property type="entry name" value="Winged helix-like DNA-binding domain superfamily/Winged helix DNA-binding domain"/>
    <property type="match status" value="1"/>
</dbReference>
<dbReference type="AlphaFoldDB" id="A0A0G3XEW5"/>
<dbReference type="SUPFAM" id="SSF46785">
    <property type="entry name" value="Winged helix' DNA-binding domain"/>
    <property type="match status" value="1"/>
</dbReference>
<keyword evidence="2" id="KW-1185">Reference proteome</keyword>
<dbReference type="InterPro" id="IPR036390">
    <property type="entry name" value="WH_DNA-bd_sf"/>
</dbReference>
<name>A0A0G3XEW5_9SPHN</name>
<reference evidence="1 2" key="1">
    <citation type="submission" date="2015-06" db="EMBL/GenBank/DDBJ databases">
        <authorList>
            <person name="Zeng Y."/>
            <person name="Huang Y."/>
        </authorList>
    </citation>
    <scope>NUCLEOTIDE SEQUENCE [LARGE SCALE GENOMIC DNA]</scope>
    <source>
        <strain evidence="1 2">PQ-2</strain>
    </source>
</reference>
<dbReference type="KEGG" id="cna:AB433_02795"/>
<sequence>MRAYVLTAKAKDVLDTELGFLKQWPKSGNPRDLDIFLGQIVHHLKLKIFSPEYTLLLGLFSNGHMSGTELKDWSNLPHASFYIKLKRLISEGHVCDVGDSSDHRKARLALSDTTRQLISDVHGELEAWAGKLPA</sequence>
<accession>A0A0G3XEW5</accession>
<proteinExistence type="predicted"/>
<dbReference type="OrthoDB" id="9806864at2"/>
<dbReference type="PATRIC" id="fig|1348774.3.peg.588"/>
<dbReference type="EMBL" id="CP011770">
    <property type="protein sequence ID" value="AKM09139.1"/>
    <property type="molecule type" value="Genomic_DNA"/>
</dbReference>